<dbReference type="EMBL" id="LZRT01000071">
    <property type="protein sequence ID" value="OUM87690.1"/>
    <property type="molecule type" value="Genomic_DNA"/>
</dbReference>
<accession>A0A1Y3PJZ5</accession>
<evidence type="ECO:0000313" key="2">
    <source>
        <dbReference type="EMBL" id="OUM87690.1"/>
    </source>
</evidence>
<sequence>MLPELIQKHNRLFAVTPKDAESAYRPLPETPLEQIFTYREYRRISSGQTFTWKGKCYMPKPAPGLPRWEPKSVVEVRVGILDGQVWLWEQGRAWACVETPAVETPPKMAPQKEARLAPPRKPGADHPWRKPFSSTYNVAQLRASRQEGSASSLSQASVGTFFGFLDANLKRTFPL</sequence>
<gene>
    <name evidence="2" type="ORF">BAA01_09835</name>
</gene>
<feature type="region of interest" description="Disordered" evidence="1">
    <location>
        <begin position="104"/>
        <end position="131"/>
    </location>
</feature>
<dbReference type="AlphaFoldDB" id="A0A1Y3PJZ5"/>
<dbReference type="Proteomes" id="UP000196475">
    <property type="component" value="Unassembled WGS sequence"/>
</dbReference>
<evidence type="ECO:0000256" key="1">
    <source>
        <dbReference type="SAM" id="MobiDB-lite"/>
    </source>
</evidence>
<comment type="caution">
    <text evidence="2">The sequence shown here is derived from an EMBL/GenBank/DDBJ whole genome shotgun (WGS) entry which is preliminary data.</text>
</comment>
<proteinExistence type="predicted"/>
<name>A0A1Y3PJZ5_9BACI</name>
<protein>
    <submittedName>
        <fullName evidence="2">Uncharacterized protein</fullName>
    </submittedName>
</protein>
<reference evidence="3" key="1">
    <citation type="submission" date="2016-06" db="EMBL/GenBank/DDBJ databases">
        <authorList>
            <person name="Nascimento L."/>
            <person name="Pereira R.V."/>
            <person name="Martins L.F."/>
            <person name="Quaggio R.B."/>
            <person name="Silva A.M."/>
            <person name="Setubal J.C."/>
        </authorList>
    </citation>
    <scope>NUCLEOTIDE SEQUENCE [LARGE SCALE GENOMIC DNA]</scope>
</reference>
<evidence type="ECO:0000313" key="3">
    <source>
        <dbReference type="Proteomes" id="UP000196475"/>
    </source>
</evidence>
<organism evidence="2 3">
    <name type="scientific">Bacillus thermozeamaize</name>
    <dbReference type="NCBI Taxonomy" id="230954"/>
    <lineage>
        <taxon>Bacteria</taxon>
        <taxon>Bacillati</taxon>
        <taxon>Bacillota</taxon>
        <taxon>Bacilli</taxon>
        <taxon>Bacillales</taxon>
        <taxon>Bacillaceae</taxon>
        <taxon>Bacillus</taxon>
    </lineage>
</organism>